<keyword evidence="3" id="KW-1185">Reference proteome</keyword>
<dbReference type="SUPFAM" id="SSF48264">
    <property type="entry name" value="Cytochrome P450"/>
    <property type="match status" value="1"/>
</dbReference>
<dbReference type="InterPro" id="IPR001128">
    <property type="entry name" value="Cyt_P450"/>
</dbReference>
<evidence type="ECO:0000256" key="1">
    <source>
        <dbReference type="ARBA" id="ARBA00010617"/>
    </source>
</evidence>
<dbReference type="Proteomes" id="UP001141552">
    <property type="component" value="Unassembled WGS sequence"/>
</dbReference>
<accession>A0A9Q0G409</accession>
<dbReference type="GO" id="GO:0016705">
    <property type="term" value="F:oxidoreductase activity, acting on paired donors, with incorporation or reduction of molecular oxygen"/>
    <property type="evidence" value="ECO:0007669"/>
    <property type="project" value="InterPro"/>
</dbReference>
<sequence length="119" mass="13568">MDDGVFPTIYSDIGTYMGARRAMLFPTNISSLDHLENGSNEGMRSKLPFSGPLLIPSESGESCEINGYCIPNNWPEPDIFFPERFQDNPVDRKGQHFQFIPFGAGRRMYSWCIIWLSHC</sequence>
<reference evidence="2" key="2">
    <citation type="journal article" date="2023" name="Plants (Basel)">
        <title>Annotation of the Turnera subulata (Passifloraceae) Draft Genome Reveals the S-Locus Evolved after the Divergence of Turneroideae from Passifloroideae in a Stepwise Manner.</title>
        <authorList>
            <person name="Henning P.M."/>
            <person name="Roalson E.H."/>
            <person name="Mir W."/>
            <person name="McCubbin A.G."/>
            <person name="Shore J.S."/>
        </authorList>
    </citation>
    <scope>NUCLEOTIDE SEQUENCE</scope>
    <source>
        <strain evidence="2">F60SS</strain>
    </source>
</reference>
<dbReference type="GO" id="GO:0020037">
    <property type="term" value="F:heme binding"/>
    <property type="evidence" value="ECO:0007669"/>
    <property type="project" value="InterPro"/>
</dbReference>
<dbReference type="InterPro" id="IPR036396">
    <property type="entry name" value="Cyt_P450_sf"/>
</dbReference>
<dbReference type="GO" id="GO:0004497">
    <property type="term" value="F:monooxygenase activity"/>
    <property type="evidence" value="ECO:0007669"/>
    <property type="project" value="InterPro"/>
</dbReference>
<dbReference type="GO" id="GO:0005506">
    <property type="term" value="F:iron ion binding"/>
    <property type="evidence" value="ECO:0007669"/>
    <property type="project" value="InterPro"/>
</dbReference>
<gene>
    <name evidence="2" type="ORF">Tsubulata_012678</name>
</gene>
<dbReference type="Gene3D" id="1.10.630.10">
    <property type="entry name" value="Cytochrome P450"/>
    <property type="match status" value="1"/>
</dbReference>
<evidence type="ECO:0000313" key="3">
    <source>
        <dbReference type="Proteomes" id="UP001141552"/>
    </source>
</evidence>
<dbReference type="PANTHER" id="PTHR47950">
    <property type="entry name" value="CYTOCHROME P450, FAMILY 76, SUBFAMILY C, POLYPEPTIDE 5-RELATED"/>
    <property type="match status" value="1"/>
</dbReference>
<dbReference type="AlphaFoldDB" id="A0A9Q0G409"/>
<comment type="similarity">
    <text evidence="1">Belongs to the cytochrome P450 family.</text>
</comment>
<proteinExistence type="inferred from homology"/>
<reference evidence="2" key="1">
    <citation type="submission" date="2022-02" db="EMBL/GenBank/DDBJ databases">
        <authorList>
            <person name="Henning P.M."/>
            <person name="McCubbin A.G."/>
            <person name="Shore J.S."/>
        </authorList>
    </citation>
    <scope>NUCLEOTIDE SEQUENCE</scope>
    <source>
        <strain evidence="2">F60SS</strain>
        <tissue evidence="2">Leaves</tissue>
    </source>
</reference>
<dbReference type="OrthoDB" id="2789670at2759"/>
<organism evidence="2 3">
    <name type="scientific">Turnera subulata</name>
    <dbReference type="NCBI Taxonomy" id="218843"/>
    <lineage>
        <taxon>Eukaryota</taxon>
        <taxon>Viridiplantae</taxon>
        <taxon>Streptophyta</taxon>
        <taxon>Embryophyta</taxon>
        <taxon>Tracheophyta</taxon>
        <taxon>Spermatophyta</taxon>
        <taxon>Magnoliopsida</taxon>
        <taxon>eudicotyledons</taxon>
        <taxon>Gunneridae</taxon>
        <taxon>Pentapetalae</taxon>
        <taxon>rosids</taxon>
        <taxon>fabids</taxon>
        <taxon>Malpighiales</taxon>
        <taxon>Passifloraceae</taxon>
        <taxon>Turnera</taxon>
    </lineage>
</organism>
<protein>
    <recommendedName>
        <fullName evidence="4">Cytochrome P450</fullName>
    </recommendedName>
</protein>
<dbReference type="Pfam" id="PF00067">
    <property type="entry name" value="p450"/>
    <property type="match status" value="1"/>
</dbReference>
<dbReference type="EMBL" id="JAKUCV010002756">
    <property type="protein sequence ID" value="KAJ4841521.1"/>
    <property type="molecule type" value="Genomic_DNA"/>
</dbReference>
<comment type="caution">
    <text evidence="2">The sequence shown here is derived from an EMBL/GenBank/DDBJ whole genome shotgun (WGS) entry which is preliminary data.</text>
</comment>
<evidence type="ECO:0000313" key="2">
    <source>
        <dbReference type="EMBL" id="KAJ4841521.1"/>
    </source>
</evidence>
<evidence type="ECO:0008006" key="4">
    <source>
        <dbReference type="Google" id="ProtNLM"/>
    </source>
</evidence>
<name>A0A9Q0G409_9ROSI</name>
<dbReference type="PANTHER" id="PTHR47950:SF44">
    <property type="entry name" value="CYTOCHROME P450, FAMILY 76, SUBFAMILY C, POLYPEPTIDE 5-RELATED"/>
    <property type="match status" value="1"/>
</dbReference>